<evidence type="ECO:0000256" key="4">
    <source>
        <dbReference type="ARBA" id="ARBA00022842"/>
    </source>
</evidence>
<evidence type="ECO:0000313" key="14">
    <source>
        <dbReference type="Proteomes" id="UP000195667"/>
    </source>
</evidence>
<dbReference type="SUPFAM" id="SSF53738">
    <property type="entry name" value="Phosphoglucomutase, first 3 domains"/>
    <property type="match status" value="3"/>
</dbReference>
<evidence type="ECO:0000256" key="8">
    <source>
        <dbReference type="RuleBase" id="RU004327"/>
    </source>
</evidence>
<sequence length="446" mass="47661">MTKKYFGTDGIRGKVGEPPITADFLLKLGWAAGRVFADKVDNFVLVGKDTRISGYMFESALEAGLTAAGMGTHLLGPMPTPGIAYLTRTLRAQAGIVISASHNPYYDNGIKFFSKQGTKLPDEVEYEIEHYLDSPITTVESSKLGKARRLSDAAGRYIEFCKASVSSHLDFFGMKLVVDCAHGATYHIAPHVFSEVGAEVITIGAEPNGININDKCGATQPALLAAAVLAHKADLGIALDGDGDRLIMVDHKGEIVDGDELIYIIAKSRLDAKQMTGPVVGTLMTNLGMQHGLQKLGIDLIRANVGDRYVMQLLEEHKGILGGENSGHIICLDKTTTGDGIIAALQVMSEIQGSGKNLHELKSGMQKYPQILVNVKTKSKINPEANDSIQSAVKAVENKLGNTGRVLLRPSGTEPLIRVMVEGQDGVAVANYAHDLADTVKKAIGA</sequence>
<keyword evidence="5 6" id="KW-0413">Isomerase</keyword>
<dbReference type="EMBL" id="FUKI01000170">
    <property type="protein sequence ID" value="SJM96412.1"/>
    <property type="molecule type" value="Genomic_DNA"/>
</dbReference>
<dbReference type="GO" id="GO:0008966">
    <property type="term" value="F:phosphoglucosamine mutase activity"/>
    <property type="evidence" value="ECO:0007669"/>
    <property type="project" value="UniProtKB-UniRule"/>
</dbReference>
<comment type="catalytic activity">
    <reaction evidence="6 8">
        <text>alpha-D-glucosamine 1-phosphate = D-glucosamine 6-phosphate</text>
        <dbReference type="Rhea" id="RHEA:23424"/>
        <dbReference type="ChEBI" id="CHEBI:58516"/>
        <dbReference type="ChEBI" id="CHEBI:58725"/>
        <dbReference type="EC" id="5.4.2.10"/>
    </reaction>
</comment>
<dbReference type="FunFam" id="3.40.120.10:FF:000003">
    <property type="entry name" value="Phosphoglucosamine mutase"/>
    <property type="match status" value="1"/>
</dbReference>
<dbReference type="Gene3D" id="3.40.120.10">
    <property type="entry name" value="Alpha-D-Glucose-1,6-Bisphosphate, subunit A, domain 3"/>
    <property type="match status" value="3"/>
</dbReference>
<dbReference type="InterPro" id="IPR005844">
    <property type="entry name" value="A-D-PHexomutase_a/b/a-I"/>
</dbReference>
<dbReference type="FunFam" id="3.30.310.50:FF:000001">
    <property type="entry name" value="Phosphoglucosamine mutase"/>
    <property type="match status" value="1"/>
</dbReference>
<evidence type="ECO:0000256" key="1">
    <source>
        <dbReference type="ARBA" id="ARBA00010231"/>
    </source>
</evidence>
<feature type="modified residue" description="Phosphoserine" evidence="6">
    <location>
        <position position="101"/>
    </location>
</feature>
<dbReference type="Pfam" id="PF02879">
    <property type="entry name" value="PGM_PMM_II"/>
    <property type="match status" value="1"/>
</dbReference>
<dbReference type="GO" id="GO:0000287">
    <property type="term" value="F:magnesium ion binding"/>
    <property type="evidence" value="ECO:0007669"/>
    <property type="project" value="UniProtKB-UniRule"/>
</dbReference>
<dbReference type="EC" id="5.4.2.10" evidence="6 8"/>
<dbReference type="Pfam" id="PF00408">
    <property type="entry name" value="PGM_PMM_IV"/>
    <property type="match status" value="1"/>
</dbReference>
<gene>
    <name evidence="6 13" type="primary">glmM</name>
    <name evidence="13" type="ORF">CRENPOLYSF1_90016</name>
</gene>
<dbReference type="GO" id="GO:0004615">
    <property type="term" value="F:phosphomannomutase activity"/>
    <property type="evidence" value="ECO:0007669"/>
    <property type="project" value="TreeGrafter"/>
</dbReference>
<feature type="active site" description="Phosphoserine intermediate" evidence="6">
    <location>
        <position position="101"/>
    </location>
</feature>
<evidence type="ECO:0000259" key="9">
    <source>
        <dbReference type="Pfam" id="PF00408"/>
    </source>
</evidence>
<comment type="PTM">
    <text evidence="6">Activated by phosphorylation.</text>
</comment>
<feature type="binding site" evidence="6">
    <location>
        <position position="244"/>
    </location>
    <ligand>
        <name>Mg(2+)</name>
        <dbReference type="ChEBI" id="CHEBI:18420"/>
    </ligand>
</feature>
<dbReference type="HAMAP" id="MF_01554_B">
    <property type="entry name" value="GlmM_B"/>
    <property type="match status" value="1"/>
</dbReference>
<dbReference type="GO" id="GO:0009252">
    <property type="term" value="P:peptidoglycan biosynthetic process"/>
    <property type="evidence" value="ECO:0007669"/>
    <property type="project" value="TreeGrafter"/>
</dbReference>
<feature type="domain" description="Alpha-D-phosphohexomutase alpha/beta/alpha" evidence="10">
    <location>
        <begin position="4"/>
        <end position="133"/>
    </location>
</feature>
<evidence type="ECO:0000313" key="13">
    <source>
        <dbReference type="EMBL" id="SJM96412.1"/>
    </source>
</evidence>
<evidence type="ECO:0000256" key="5">
    <source>
        <dbReference type="ARBA" id="ARBA00023235"/>
    </source>
</evidence>
<dbReference type="Pfam" id="PF02880">
    <property type="entry name" value="PGM_PMM_III"/>
    <property type="match status" value="1"/>
</dbReference>
<feature type="domain" description="Alpha-D-phosphohexomutase alpha/beta/alpha" evidence="12">
    <location>
        <begin position="257"/>
        <end position="368"/>
    </location>
</feature>
<evidence type="ECO:0000256" key="2">
    <source>
        <dbReference type="ARBA" id="ARBA00022553"/>
    </source>
</evidence>
<dbReference type="CDD" id="cd05802">
    <property type="entry name" value="GlmM"/>
    <property type="match status" value="1"/>
</dbReference>
<dbReference type="InterPro" id="IPR016066">
    <property type="entry name" value="A-D-PHexomutase_CS"/>
</dbReference>
<dbReference type="PANTHER" id="PTHR42946">
    <property type="entry name" value="PHOSPHOHEXOSE MUTASE"/>
    <property type="match status" value="1"/>
</dbReference>
<comment type="cofactor">
    <cofactor evidence="6">
        <name>Mg(2+)</name>
        <dbReference type="ChEBI" id="CHEBI:18420"/>
    </cofactor>
    <text evidence="6">Binds 1 Mg(2+) ion per subunit.</text>
</comment>
<dbReference type="PROSITE" id="PS00710">
    <property type="entry name" value="PGM_PMM"/>
    <property type="match status" value="1"/>
</dbReference>
<dbReference type="Proteomes" id="UP000195667">
    <property type="component" value="Unassembled WGS sequence"/>
</dbReference>
<dbReference type="RefSeq" id="WP_087145236.1">
    <property type="nucleotide sequence ID" value="NZ_FUKI01000170.1"/>
</dbReference>
<reference evidence="14" key="1">
    <citation type="submission" date="2017-02" db="EMBL/GenBank/DDBJ databases">
        <authorList>
            <person name="Daims H."/>
        </authorList>
    </citation>
    <scope>NUCLEOTIDE SEQUENCE [LARGE SCALE GENOMIC DNA]</scope>
</reference>
<evidence type="ECO:0000256" key="6">
    <source>
        <dbReference type="HAMAP-Rule" id="MF_01554"/>
    </source>
</evidence>
<keyword evidence="14" id="KW-1185">Reference proteome</keyword>
<dbReference type="AlphaFoldDB" id="A0A1R4HJK5"/>
<feature type="binding site" evidence="6">
    <location>
        <position position="240"/>
    </location>
    <ligand>
        <name>Mg(2+)</name>
        <dbReference type="ChEBI" id="CHEBI:18420"/>
    </ligand>
</feature>
<dbReference type="InterPro" id="IPR016055">
    <property type="entry name" value="A-D-PHexomutase_a/b/a-I/II/III"/>
</dbReference>
<dbReference type="SUPFAM" id="SSF55957">
    <property type="entry name" value="Phosphoglucomutase, C-terminal domain"/>
    <property type="match status" value="1"/>
</dbReference>
<evidence type="ECO:0000256" key="3">
    <source>
        <dbReference type="ARBA" id="ARBA00022723"/>
    </source>
</evidence>
<name>A0A1R4HJK5_9GAMM</name>
<dbReference type="InterPro" id="IPR050060">
    <property type="entry name" value="Phosphoglucosamine_mutase"/>
</dbReference>
<dbReference type="NCBIfam" id="NF008139">
    <property type="entry name" value="PRK10887.1"/>
    <property type="match status" value="1"/>
</dbReference>
<evidence type="ECO:0000259" key="12">
    <source>
        <dbReference type="Pfam" id="PF02880"/>
    </source>
</evidence>
<feature type="binding site" description="via phosphate group" evidence="6">
    <location>
        <position position="101"/>
    </location>
    <ligand>
        <name>Mg(2+)</name>
        <dbReference type="ChEBI" id="CHEBI:18420"/>
    </ligand>
</feature>
<comment type="function">
    <text evidence="6 8">Catalyzes the conversion of glucosamine-6-phosphate to glucosamine-1-phosphate.</text>
</comment>
<dbReference type="GO" id="GO:0006048">
    <property type="term" value="P:UDP-N-acetylglucosamine biosynthetic process"/>
    <property type="evidence" value="ECO:0007669"/>
    <property type="project" value="TreeGrafter"/>
</dbReference>
<dbReference type="PRINTS" id="PR00509">
    <property type="entry name" value="PGMPMM"/>
</dbReference>
<keyword evidence="2 6" id="KW-0597">Phosphoprotein</keyword>
<dbReference type="Pfam" id="PF02878">
    <property type="entry name" value="PGM_PMM_I"/>
    <property type="match status" value="1"/>
</dbReference>
<dbReference type="Gene3D" id="3.30.310.50">
    <property type="entry name" value="Alpha-D-phosphohexomutase, C-terminal domain"/>
    <property type="match status" value="1"/>
</dbReference>
<dbReference type="NCBIfam" id="TIGR01455">
    <property type="entry name" value="glmM"/>
    <property type="match status" value="1"/>
</dbReference>
<evidence type="ECO:0000259" key="10">
    <source>
        <dbReference type="Pfam" id="PF02878"/>
    </source>
</evidence>
<organism evidence="13 14">
    <name type="scientific">Crenothrix polyspora</name>
    <dbReference type="NCBI Taxonomy" id="360316"/>
    <lineage>
        <taxon>Bacteria</taxon>
        <taxon>Pseudomonadati</taxon>
        <taxon>Pseudomonadota</taxon>
        <taxon>Gammaproteobacteria</taxon>
        <taxon>Methylococcales</taxon>
        <taxon>Crenotrichaceae</taxon>
        <taxon>Crenothrix</taxon>
    </lineage>
</organism>
<dbReference type="GO" id="GO:0005975">
    <property type="term" value="P:carbohydrate metabolic process"/>
    <property type="evidence" value="ECO:0007669"/>
    <property type="project" value="InterPro"/>
</dbReference>
<evidence type="ECO:0000259" key="11">
    <source>
        <dbReference type="Pfam" id="PF02879"/>
    </source>
</evidence>
<feature type="binding site" evidence="6">
    <location>
        <position position="242"/>
    </location>
    <ligand>
        <name>Mg(2+)</name>
        <dbReference type="ChEBI" id="CHEBI:18420"/>
    </ligand>
</feature>
<dbReference type="InterPro" id="IPR005845">
    <property type="entry name" value="A-D-PHexomutase_a/b/a-II"/>
</dbReference>
<evidence type="ECO:0000256" key="7">
    <source>
        <dbReference type="RuleBase" id="RU004326"/>
    </source>
</evidence>
<comment type="similarity">
    <text evidence="1 6 7">Belongs to the phosphohexose mutase family.</text>
</comment>
<feature type="domain" description="Alpha-D-phosphohexomutase C-terminal" evidence="9">
    <location>
        <begin position="372"/>
        <end position="438"/>
    </location>
</feature>
<dbReference type="OrthoDB" id="9803322at2"/>
<keyword evidence="4 6" id="KW-0460">Magnesium</keyword>
<dbReference type="InterPro" id="IPR036900">
    <property type="entry name" value="A-D-PHexomutase_C_sf"/>
</dbReference>
<dbReference type="InterPro" id="IPR005841">
    <property type="entry name" value="Alpha-D-phosphohexomutase_SF"/>
</dbReference>
<protein>
    <recommendedName>
        <fullName evidence="6 8">Phosphoglucosamine mutase</fullName>
        <ecNumber evidence="6 8">5.4.2.10</ecNumber>
    </recommendedName>
</protein>
<dbReference type="InterPro" id="IPR006352">
    <property type="entry name" value="GlmM_bact"/>
</dbReference>
<accession>A0A1R4HJK5</accession>
<keyword evidence="3 6" id="KW-0479">Metal-binding</keyword>
<feature type="domain" description="Alpha-D-phosphohexomutase alpha/beta/alpha" evidence="11">
    <location>
        <begin position="156"/>
        <end position="253"/>
    </location>
</feature>
<dbReference type="PANTHER" id="PTHR42946:SF1">
    <property type="entry name" value="PHOSPHOGLUCOMUTASE (ALPHA-D-GLUCOSE-1,6-BISPHOSPHATE-DEPENDENT)"/>
    <property type="match status" value="1"/>
</dbReference>
<dbReference type="InterPro" id="IPR005846">
    <property type="entry name" value="A-D-PHexomutase_a/b/a-III"/>
</dbReference>
<dbReference type="InterPro" id="IPR005843">
    <property type="entry name" value="A-D-PHexomutase_C"/>
</dbReference>
<dbReference type="GO" id="GO:0005829">
    <property type="term" value="C:cytosol"/>
    <property type="evidence" value="ECO:0007669"/>
    <property type="project" value="TreeGrafter"/>
</dbReference>
<proteinExistence type="inferred from homology"/>
<dbReference type="FunFam" id="3.40.120.10:FF:000001">
    <property type="entry name" value="Phosphoglucosamine mutase"/>
    <property type="match status" value="1"/>
</dbReference>